<evidence type="ECO:0000259" key="5">
    <source>
        <dbReference type="PROSITE" id="PS51891"/>
    </source>
</evidence>
<dbReference type="PANTHER" id="PTHR33337">
    <property type="entry name" value="GFA DOMAIN-CONTAINING PROTEIN"/>
    <property type="match status" value="1"/>
</dbReference>
<organism evidence="6 7">
    <name type="scientific">Devosia insulae DS-56</name>
    <dbReference type="NCBI Taxonomy" id="1116389"/>
    <lineage>
        <taxon>Bacteria</taxon>
        <taxon>Pseudomonadati</taxon>
        <taxon>Pseudomonadota</taxon>
        <taxon>Alphaproteobacteria</taxon>
        <taxon>Hyphomicrobiales</taxon>
        <taxon>Devosiaceae</taxon>
        <taxon>Devosia</taxon>
    </lineage>
</organism>
<evidence type="ECO:0000256" key="2">
    <source>
        <dbReference type="ARBA" id="ARBA00022723"/>
    </source>
</evidence>
<keyword evidence="2" id="KW-0479">Metal-binding</keyword>
<dbReference type="PROSITE" id="PS51891">
    <property type="entry name" value="CENP_V_GFA"/>
    <property type="match status" value="1"/>
</dbReference>
<gene>
    <name evidence="6" type="ORF">VW23_015330</name>
</gene>
<feature type="domain" description="CENP-V/GFA" evidence="5">
    <location>
        <begin position="11"/>
        <end position="129"/>
    </location>
</feature>
<sequence length="148" mass="15800">MTANPKPEIELTAHCACGAVSLSVGGRIRSMFMCSCEDCQRATGTGHSTVALARPADVTVTGPTASFARPAHSGATLTRWFCPSCGTPLYAQSSRAPDLLMLPVGLFGSSADWFAPNQLIFARSHHAWDALPDGLPQHDTYRDPETPR</sequence>
<keyword evidence="4" id="KW-0456">Lyase</keyword>
<comment type="similarity">
    <text evidence="1">Belongs to the Gfa family.</text>
</comment>
<dbReference type="SUPFAM" id="SSF51316">
    <property type="entry name" value="Mss4-like"/>
    <property type="match status" value="1"/>
</dbReference>
<evidence type="ECO:0000256" key="3">
    <source>
        <dbReference type="ARBA" id="ARBA00022833"/>
    </source>
</evidence>
<dbReference type="InterPro" id="IPR006913">
    <property type="entry name" value="CENP-V/GFA"/>
</dbReference>
<dbReference type="GO" id="GO:0016846">
    <property type="term" value="F:carbon-sulfur lyase activity"/>
    <property type="evidence" value="ECO:0007669"/>
    <property type="project" value="InterPro"/>
</dbReference>
<dbReference type="RefSeq" id="WP_069909197.1">
    <property type="nucleotide sequence ID" value="NZ_LAJE02000152.1"/>
</dbReference>
<dbReference type="Pfam" id="PF04828">
    <property type="entry name" value="GFA"/>
    <property type="match status" value="1"/>
</dbReference>
<dbReference type="InterPro" id="IPR011057">
    <property type="entry name" value="Mss4-like_sf"/>
</dbReference>
<keyword evidence="7" id="KW-1185">Reference proteome</keyword>
<proteinExistence type="inferred from homology"/>
<evidence type="ECO:0000256" key="1">
    <source>
        <dbReference type="ARBA" id="ARBA00005495"/>
    </source>
</evidence>
<evidence type="ECO:0000313" key="6">
    <source>
        <dbReference type="EMBL" id="OEO31602.1"/>
    </source>
</evidence>
<dbReference type="Proteomes" id="UP000095463">
    <property type="component" value="Unassembled WGS sequence"/>
</dbReference>
<dbReference type="PANTHER" id="PTHR33337:SF40">
    <property type="entry name" value="CENP-V_GFA DOMAIN-CONTAINING PROTEIN-RELATED"/>
    <property type="match status" value="1"/>
</dbReference>
<name>A0A1E5XSL7_9HYPH</name>
<keyword evidence="3" id="KW-0862">Zinc</keyword>
<reference evidence="6 7" key="1">
    <citation type="journal article" date="2015" name="Genome Announc.">
        <title>Genome Assemblies of Three Soil-Associated Devosia species: D. insulae, D. limi, and D. soli.</title>
        <authorList>
            <person name="Hassan Y.I."/>
            <person name="Lepp D."/>
            <person name="Zhou T."/>
        </authorList>
    </citation>
    <scope>NUCLEOTIDE SEQUENCE [LARGE SCALE GENOMIC DNA]</scope>
    <source>
        <strain evidence="6 7">DS-56</strain>
    </source>
</reference>
<dbReference type="EMBL" id="LAJE02000152">
    <property type="protein sequence ID" value="OEO31602.1"/>
    <property type="molecule type" value="Genomic_DNA"/>
</dbReference>
<evidence type="ECO:0000313" key="7">
    <source>
        <dbReference type="Proteomes" id="UP000095463"/>
    </source>
</evidence>
<comment type="caution">
    <text evidence="6">The sequence shown here is derived from an EMBL/GenBank/DDBJ whole genome shotgun (WGS) entry which is preliminary data.</text>
</comment>
<protein>
    <recommendedName>
        <fullName evidence="5">CENP-V/GFA domain-containing protein</fullName>
    </recommendedName>
</protein>
<accession>A0A1E5XSL7</accession>
<evidence type="ECO:0000256" key="4">
    <source>
        <dbReference type="ARBA" id="ARBA00023239"/>
    </source>
</evidence>
<dbReference type="Gene3D" id="3.90.1590.10">
    <property type="entry name" value="glutathione-dependent formaldehyde- activating enzyme (gfa)"/>
    <property type="match status" value="1"/>
</dbReference>
<dbReference type="AlphaFoldDB" id="A0A1E5XSL7"/>
<dbReference type="GO" id="GO:0046872">
    <property type="term" value="F:metal ion binding"/>
    <property type="evidence" value="ECO:0007669"/>
    <property type="project" value="UniProtKB-KW"/>
</dbReference>